<dbReference type="GeneID" id="42005658"/>
<organism evidence="3 4">
    <name type="scientific">Synchytrium microbalum</name>
    <dbReference type="NCBI Taxonomy" id="1806994"/>
    <lineage>
        <taxon>Eukaryota</taxon>
        <taxon>Fungi</taxon>
        <taxon>Fungi incertae sedis</taxon>
        <taxon>Chytridiomycota</taxon>
        <taxon>Chytridiomycota incertae sedis</taxon>
        <taxon>Chytridiomycetes</taxon>
        <taxon>Synchytriales</taxon>
        <taxon>Synchytriaceae</taxon>
        <taxon>Synchytrium</taxon>
    </lineage>
</organism>
<sequence>MLSRGTWRRISGLTFRRASPLHPVNRRFTPMKSITKSGWILSISIGSAVTLHSISGLVSPLNSHTIMLEPFMSATSNEPKTVIYTELVVPKHLPIRVTLFRILYLVFNFLPVVITFPLWWWFSNTKTVNHIEWNPSSESWWLSLLRYRMEHGGVLFIKLAQWISSRYDVFPPDICYSLSRLQSRVTAHSLQHTKQSFKSSFGIDMDIVINLNETPIGIGAIGQVYKGVLKADGEAIAIKVLHPGILEPLLADLYIITCAAQFLDRFSQLKPLSLPEEVETFAYMLLSQLDLRIEAENYWMFKRNLKGWTQLRVPDVRKNWIAKDVLVESLEPGVHLRQVLGVGKGEFDHELLELGVRAFLQMCLKDNFGHADLHPSNILITFTPPLSSKSIDTKLVDSFLNRPTGDSLTSLYEAGYKPRLTLVDCGIVSNLSEYSLMTLKEVFAAGIEFDGAKIGSLLVEKCRSPQLVKDPTGFKTKVAGLFQSLKLDNEGQLMLSQVHTGLILEKFMALLREHHLHMPGDFAALAIAAVLVEGCARRLRSDIDLVPLLTDYL</sequence>
<gene>
    <name evidence="3" type="ORF">SmJEL517_g04433</name>
</gene>
<dbReference type="Proteomes" id="UP000319731">
    <property type="component" value="Unassembled WGS sequence"/>
</dbReference>
<reference evidence="3 4" key="1">
    <citation type="journal article" date="2019" name="Sci. Rep.">
        <title>Comparative genomics of chytrid fungi reveal insights into the obligate biotrophic and pathogenic lifestyle of Synchytrium endobioticum.</title>
        <authorList>
            <person name="van de Vossenberg B.T.L.H."/>
            <person name="Warris S."/>
            <person name="Nguyen H.D.T."/>
            <person name="van Gent-Pelzer M.P.E."/>
            <person name="Joly D.L."/>
            <person name="van de Geest H.C."/>
            <person name="Bonants P.J.M."/>
            <person name="Smith D.S."/>
            <person name="Levesque C.A."/>
            <person name="van der Lee T.A.J."/>
        </authorList>
    </citation>
    <scope>NUCLEOTIDE SEQUENCE [LARGE SCALE GENOMIC DNA]</scope>
    <source>
        <strain evidence="3 4">JEL517</strain>
    </source>
</reference>
<proteinExistence type="predicted"/>
<dbReference type="PANTHER" id="PTHR45890">
    <property type="entry name" value="AARF DOMAIN CONTAINING KINASE 2 (PREDICTED)"/>
    <property type="match status" value="1"/>
</dbReference>
<keyword evidence="1" id="KW-0812">Transmembrane</keyword>
<accession>A0A507BYD7</accession>
<dbReference type="InterPro" id="IPR011009">
    <property type="entry name" value="Kinase-like_dom_sf"/>
</dbReference>
<protein>
    <recommendedName>
        <fullName evidence="2">ABC1 atypical kinase-like domain-containing protein</fullName>
    </recommendedName>
</protein>
<evidence type="ECO:0000259" key="2">
    <source>
        <dbReference type="Pfam" id="PF03109"/>
    </source>
</evidence>
<feature type="transmembrane region" description="Helical" evidence="1">
    <location>
        <begin position="102"/>
        <end position="122"/>
    </location>
</feature>
<evidence type="ECO:0000313" key="4">
    <source>
        <dbReference type="Proteomes" id="UP000319731"/>
    </source>
</evidence>
<keyword evidence="1" id="KW-1133">Transmembrane helix</keyword>
<name>A0A507BYD7_9FUNG</name>
<dbReference type="PANTHER" id="PTHR45890:SF1">
    <property type="entry name" value="AARF DOMAIN CONTAINING KINASE 2"/>
    <property type="match status" value="1"/>
</dbReference>
<keyword evidence="4" id="KW-1185">Reference proteome</keyword>
<evidence type="ECO:0000313" key="3">
    <source>
        <dbReference type="EMBL" id="TPX32442.1"/>
    </source>
</evidence>
<dbReference type="RefSeq" id="XP_031023650.1">
    <property type="nucleotide sequence ID" value="XM_031170361.1"/>
</dbReference>
<dbReference type="STRING" id="1806994.A0A507BYD7"/>
<dbReference type="GO" id="GO:0005739">
    <property type="term" value="C:mitochondrion"/>
    <property type="evidence" value="ECO:0007669"/>
    <property type="project" value="TreeGrafter"/>
</dbReference>
<dbReference type="Pfam" id="PF03109">
    <property type="entry name" value="ABC1"/>
    <property type="match status" value="1"/>
</dbReference>
<dbReference type="AlphaFoldDB" id="A0A507BYD7"/>
<comment type="caution">
    <text evidence="3">The sequence shown here is derived from an EMBL/GenBank/DDBJ whole genome shotgun (WGS) entry which is preliminary data.</text>
</comment>
<feature type="domain" description="ABC1 atypical kinase-like" evidence="2">
    <location>
        <begin position="180"/>
        <end position="454"/>
    </location>
</feature>
<dbReference type="OrthoDB" id="1290869at2759"/>
<dbReference type="SUPFAM" id="SSF56112">
    <property type="entry name" value="Protein kinase-like (PK-like)"/>
    <property type="match status" value="1"/>
</dbReference>
<dbReference type="EMBL" id="QEAO01000030">
    <property type="protein sequence ID" value="TPX32442.1"/>
    <property type="molecule type" value="Genomic_DNA"/>
</dbReference>
<keyword evidence="1" id="KW-0472">Membrane</keyword>
<evidence type="ECO:0000256" key="1">
    <source>
        <dbReference type="SAM" id="Phobius"/>
    </source>
</evidence>
<dbReference type="InterPro" id="IPR052402">
    <property type="entry name" value="ADCK_kinase"/>
</dbReference>
<dbReference type="InterPro" id="IPR004147">
    <property type="entry name" value="ABC1_dom"/>
</dbReference>